<dbReference type="EMBL" id="VCHE01000020">
    <property type="protein sequence ID" value="KAB2576973.1"/>
    <property type="molecule type" value="Genomic_DNA"/>
</dbReference>
<accession>A0A5N5DGL1</accession>
<dbReference type="AlphaFoldDB" id="A0A5N5DGL1"/>
<keyword evidence="3" id="KW-1185">Reference proteome</keyword>
<organism evidence="2 3">
    <name type="scientific">Lasiodiplodia theobromae</name>
    <dbReference type="NCBI Taxonomy" id="45133"/>
    <lineage>
        <taxon>Eukaryota</taxon>
        <taxon>Fungi</taxon>
        <taxon>Dikarya</taxon>
        <taxon>Ascomycota</taxon>
        <taxon>Pezizomycotina</taxon>
        <taxon>Dothideomycetes</taxon>
        <taxon>Dothideomycetes incertae sedis</taxon>
        <taxon>Botryosphaeriales</taxon>
        <taxon>Botryosphaeriaceae</taxon>
        <taxon>Lasiodiplodia</taxon>
    </lineage>
</organism>
<reference evidence="2 3" key="1">
    <citation type="journal article" date="2019" name="Sci. Rep.">
        <title>A multi-omics analysis of the grapevine pathogen Lasiodiplodia theobromae reveals that temperature affects the expression of virulence- and pathogenicity-related genes.</title>
        <authorList>
            <person name="Felix C."/>
            <person name="Meneses R."/>
            <person name="Goncalves M.F.M."/>
            <person name="Tilleman L."/>
            <person name="Duarte A.S."/>
            <person name="Jorrin-Novo J.V."/>
            <person name="Van de Peer Y."/>
            <person name="Deforce D."/>
            <person name="Van Nieuwerburgh F."/>
            <person name="Esteves A.C."/>
            <person name="Alves A."/>
        </authorList>
    </citation>
    <scope>NUCLEOTIDE SEQUENCE [LARGE SCALE GENOMIC DNA]</scope>
    <source>
        <strain evidence="2 3">LA-SOL3</strain>
    </source>
</reference>
<feature type="region of interest" description="Disordered" evidence="1">
    <location>
        <begin position="1"/>
        <end position="72"/>
    </location>
</feature>
<protein>
    <recommendedName>
        <fullName evidence="4">BTB domain-containing protein</fullName>
    </recommendedName>
</protein>
<evidence type="ECO:0000313" key="3">
    <source>
        <dbReference type="Proteomes" id="UP000325902"/>
    </source>
</evidence>
<comment type="caution">
    <text evidence="2">The sequence shown here is derived from an EMBL/GenBank/DDBJ whole genome shotgun (WGS) entry which is preliminary data.</text>
</comment>
<dbReference type="Proteomes" id="UP000325902">
    <property type="component" value="Unassembled WGS sequence"/>
</dbReference>
<dbReference type="PANTHER" id="PTHR38119:SF1">
    <property type="entry name" value="BTB DOMAIN-CONTAINING PROTEIN"/>
    <property type="match status" value="1"/>
</dbReference>
<evidence type="ECO:0008006" key="4">
    <source>
        <dbReference type="Google" id="ProtNLM"/>
    </source>
</evidence>
<dbReference type="PANTHER" id="PTHR38119">
    <property type="entry name" value="BTB DOMAIN-CONTAINING PROTEIN-RELATED"/>
    <property type="match status" value="1"/>
</dbReference>
<proteinExistence type="predicted"/>
<dbReference type="OrthoDB" id="5280838at2759"/>
<name>A0A5N5DGL1_9PEZI</name>
<sequence>MASPTPPPNIHQTVGASGVLGAITTHDEPVTPSPKSGQIMTVEASSSPPSSSSVLETPQLPSLGEDAQPRKRQKTLPLVDAYSVAANEHGSFPYFANGDVVITIKDSTKLHVWRLHSTVIAIASTKMRELLARADNLQGEADSHHYLTLDESVPPHTTPLLIPARADQIPEDVISEHQEFFDRSLLSTATASSRATSVVTTIKSEDQDSRNVSQRHASRANLDARIRSELCSAYDKLFRHMYHLPLHLGTTANAQHCLFQAEVIVPVFREYGFLPSLQPHLRDSLSQLRFQLFEAIAKDPCRWLNLSIPLESTVIYMEACIHLTGSFDKISKQDKKTRIPHDVLNKVKKKREQLMHAQEKVLGELFRLTIHVEEKPVTMVDQMETWIAVQIFRDWLARELDRIERQTTGGSQHSKGLVAYSDNASPPGIGTLLRRIHRGGDAYLAYDKVLKDLKESHEYLGSEWEDLAEDLRSLKKFASKAVESLCRNNLMLDPELHKIPYLTCVDVGVRDLPWQTNAEGS</sequence>
<evidence type="ECO:0000256" key="1">
    <source>
        <dbReference type="SAM" id="MobiDB-lite"/>
    </source>
</evidence>
<gene>
    <name evidence="2" type="ORF">DBV05_g4358</name>
</gene>
<evidence type="ECO:0000313" key="2">
    <source>
        <dbReference type="EMBL" id="KAB2576973.1"/>
    </source>
</evidence>